<dbReference type="Gene3D" id="1.10.287.70">
    <property type="match status" value="1"/>
</dbReference>
<evidence type="ECO:0000313" key="14">
    <source>
        <dbReference type="Proteomes" id="UP000673975"/>
    </source>
</evidence>
<evidence type="ECO:0000256" key="9">
    <source>
        <dbReference type="ARBA" id="ARBA00023303"/>
    </source>
</evidence>
<evidence type="ECO:0000259" key="12">
    <source>
        <dbReference type="SMART" id="SM00079"/>
    </source>
</evidence>
<evidence type="ECO:0000256" key="3">
    <source>
        <dbReference type="ARBA" id="ARBA00022692"/>
    </source>
</evidence>
<keyword evidence="2" id="KW-0813">Transport</keyword>
<evidence type="ECO:0000256" key="5">
    <source>
        <dbReference type="ARBA" id="ARBA00023065"/>
    </source>
</evidence>
<dbReference type="InterPro" id="IPR001320">
    <property type="entry name" value="Iontro_rcpt_C"/>
</dbReference>
<keyword evidence="14" id="KW-1185">Reference proteome</keyword>
<dbReference type="AlphaFoldDB" id="A0A8J7UV90"/>
<feature type="domain" description="Solute-binding protein family 3/N-terminal" evidence="11">
    <location>
        <begin position="50"/>
        <end position="383"/>
    </location>
</feature>
<keyword evidence="3 10" id="KW-0812">Transmembrane</keyword>
<protein>
    <submittedName>
        <fullName evidence="13">Transporter substrate-binding domain-containing protein</fullName>
    </submittedName>
</protein>
<evidence type="ECO:0000256" key="8">
    <source>
        <dbReference type="ARBA" id="ARBA00023180"/>
    </source>
</evidence>
<dbReference type="InterPro" id="IPR001638">
    <property type="entry name" value="Solute-binding_3/MltF_N"/>
</dbReference>
<feature type="domain" description="Ionotropic glutamate receptor C-terminal" evidence="12">
    <location>
        <begin position="50"/>
        <end position="383"/>
    </location>
</feature>
<evidence type="ECO:0000256" key="7">
    <source>
        <dbReference type="ARBA" id="ARBA00023170"/>
    </source>
</evidence>
<evidence type="ECO:0000256" key="2">
    <source>
        <dbReference type="ARBA" id="ARBA00022448"/>
    </source>
</evidence>
<dbReference type="RefSeq" id="WP_210511204.1">
    <property type="nucleotide sequence ID" value="NZ_JAFIDN010000004.1"/>
</dbReference>
<comment type="subcellular location">
    <subcellularLocation>
        <location evidence="1">Membrane</location>
        <topology evidence="1">Multi-pass membrane protein</topology>
    </subcellularLocation>
</comment>
<organism evidence="13 14">
    <name type="scientific">Natronogracilivirga saccharolytica</name>
    <dbReference type="NCBI Taxonomy" id="2812953"/>
    <lineage>
        <taxon>Bacteria</taxon>
        <taxon>Pseudomonadati</taxon>
        <taxon>Balneolota</taxon>
        <taxon>Balneolia</taxon>
        <taxon>Balneolales</taxon>
        <taxon>Cyclonatronaceae</taxon>
        <taxon>Natronogracilivirga</taxon>
    </lineage>
</organism>
<keyword evidence="5" id="KW-0406">Ion transport</keyword>
<comment type="caution">
    <text evidence="13">The sequence shown here is derived from an EMBL/GenBank/DDBJ whole genome shotgun (WGS) entry which is preliminary data.</text>
</comment>
<dbReference type="PANTHER" id="PTHR18966">
    <property type="entry name" value="IONOTROPIC GLUTAMATE RECEPTOR"/>
    <property type="match status" value="1"/>
</dbReference>
<name>A0A8J7UV90_9BACT</name>
<evidence type="ECO:0000256" key="1">
    <source>
        <dbReference type="ARBA" id="ARBA00004141"/>
    </source>
</evidence>
<keyword evidence="7" id="KW-0675">Receptor</keyword>
<evidence type="ECO:0000313" key="13">
    <source>
        <dbReference type="EMBL" id="MBP3192301.1"/>
    </source>
</evidence>
<dbReference type="SMART" id="SM00079">
    <property type="entry name" value="PBPe"/>
    <property type="match status" value="1"/>
</dbReference>
<keyword evidence="6 10" id="KW-0472">Membrane</keyword>
<dbReference type="EMBL" id="JAFIDN010000004">
    <property type="protein sequence ID" value="MBP3192301.1"/>
    <property type="molecule type" value="Genomic_DNA"/>
</dbReference>
<feature type="transmembrane region" description="Helical" evidence="10">
    <location>
        <begin position="231"/>
        <end position="252"/>
    </location>
</feature>
<keyword evidence="9" id="KW-0407">Ion channel</keyword>
<keyword evidence="8" id="KW-0325">Glycoprotein</keyword>
<dbReference type="GO" id="GO:0015276">
    <property type="term" value="F:ligand-gated monoatomic ion channel activity"/>
    <property type="evidence" value="ECO:0007669"/>
    <property type="project" value="InterPro"/>
</dbReference>
<dbReference type="Gene3D" id="3.40.190.10">
    <property type="entry name" value="Periplasmic binding protein-like II"/>
    <property type="match status" value="2"/>
</dbReference>
<evidence type="ECO:0000256" key="10">
    <source>
        <dbReference type="SAM" id="Phobius"/>
    </source>
</evidence>
<evidence type="ECO:0000259" key="11">
    <source>
        <dbReference type="SMART" id="SM00062"/>
    </source>
</evidence>
<dbReference type="SMART" id="SM00062">
    <property type="entry name" value="PBPb"/>
    <property type="match status" value="1"/>
</dbReference>
<dbReference type="Proteomes" id="UP000673975">
    <property type="component" value="Unassembled WGS sequence"/>
</dbReference>
<dbReference type="PRINTS" id="PR00169">
    <property type="entry name" value="KCHANNEL"/>
</dbReference>
<feature type="transmembrane region" description="Helical" evidence="10">
    <location>
        <begin position="165"/>
        <end position="185"/>
    </location>
</feature>
<dbReference type="GO" id="GO:0016020">
    <property type="term" value="C:membrane"/>
    <property type="evidence" value="ECO:0007669"/>
    <property type="project" value="UniProtKB-SubCell"/>
</dbReference>
<dbReference type="SUPFAM" id="SSF81324">
    <property type="entry name" value="Voltage-gated potassium channels"/>
    <property type="match status" value="1"/>
</dbReference>
<keyword evidence="4 10" id="KW-1133">Transmembrane helix</keyword>
<reference evidence="13" key="1">
    <citation type="submission" date="2021-02" db="EMBL/GenBank/DDBJ databases">
        <title>Natronogracilivirga saccharolytica gen. nov. sp. nov. a new anaerobic, haloalkiliphilic carbohydrate-fermenting bacterium from soda lake and proposing of Cyclonatronumiaceae fam. nov. in the phylum Balneolaeota.</title>
        <authorList>
            <person name="Zhilina T.N."/>
            <person name="Sorokin D.Y."/>
            <person name="Zavarzina D.G."/>
            <person name="Toshchakov S.V."/>
            <person name="Kublanov I.V."/>
        </authorList>
    </citation>
    <scope>NUCLEOTIDE SEQUENCE</scope>
    <source>
        <strain evidence="13">Z-1702</strain>
    </source>
</reference>
<dbReference type="Pfam" id="PF00060">
    <property type="entry name" value="Lig_chan"/>
    <property type="match status" value="1"/>
</dbReference>
<sequence>MIVLSGMFLAAPATAQNDRDDHIRQLAWGEMHGVASGGNTLQNHQSADEPVMVGIRVVPPFVIAEEDGTYSGLTIALWEHIAGELDIEFEYVERDIAGLLDGVAADPGDDTTPLFAAASALTITAEREEQVDFTHPFFVSGLGIAVPHQPAGLWQAVVSIFSAEFLWIVLLLILLLLFWGVLVWLSERRVNQDEFGGSPAEGIGSGFWWAAVTMTTVGYGDKAPKSVPGRLIGFVWMFAGIILISFFTASIASSLTVSQLDTRVSGPQDLPHVRVGALEQSATIAYLDEQRIRHRTYASISDGLRAVSDGELDAFVHDEPIIRYYSNRDYYGEVRVLPNIFNEQYYGIAIPLGSTLRSDINRVMLEFIADEQWQQLQRRYLGD</sequence>
<gene>
    <name evidence="13" type="ORF">NATSA_06475</name>
</gene>
<dbReference type="SUPFAM" id="SSF53850">
    <property type="entry name" value="Periplasmic binding protein-like II"/>
    <property type="match status" value="1"/>
</dbReference>
<accession>A0A8J7UV90</accession>
<evidence type="ECO:0000256" key="4">
    <source>
        <dbReference type="ARBA" id="ARBA00022989"/>
    </source>
</evidence>
<dbReference type="Pfam" id="PF00497">
    <property type="entry name" value="SBP_bac_3"/>
    <property type="match status" value="1"/>
</dbReference>
<proteinExistence type="predicted"/>
<dbReference type="InterPro" id="IPR015683">
    <property type="entry name" value="Ionotropic_Glu_rcpt"/>
</dbReference>
<evidence type="ECO:0000256" key="6">
    <source>
        <dbReference type="ARBA" id="ARBA00023136"/>
    </source>
</evidence>